<dbReference type="Gene3D" id="3.40.50.300">
    <property type="entry name" value="P-loop containing nucleotide triphosphate hydrolases"/>
    <property type="match status" value="1"/>
</dbReference>
<evidence type="ECO:0000313" key="4">
    <source>
        <dbReference type="Proteomes" id="UP001519924"/>
    </source>
</evidence>
<dbReference type="SUPFAM" id="SSF52540">
    <property type="entry name" value="P-loop containing nucleoside triphosphate hydrolases"/>
    <property type="match status" value="1"/>
</dbReference>
<proteinExistence type="predicted"/>
<organism evidence="3 4">
    <name type="scientific">Caldovatus aquaticus</name>
    <dbReference type="NCBI Taxonomy" id="2865671"/>
    <lineage>
        <taxon>Bacteria</taxon>
        <taxon>Pseudomonadati</taxon>
        <taxon>Pseudomonadota</taxon>
        <taxon>Alphaproteobacteria</taxon>
        <taxon>Acetobacterales</taxon>
        <taxon>Roseomonadaceae</taxon>
        <taxon>Caldovatus</taxon>
    </lineage>
</organism>
<keyword evidence="1" id="KW-0175">Coiled coil</keyword>
<dbReference type="InterPro" id="IPR038729">
    <property type="entry name" value="Rad50/SbcC_AAA"/>
</dbReference>
<feature type="non-terminal residue" evidence="3">
    <location>
        <position position="292"/>
    </location>
</feature>
<evidence type="ECO:0000313" key="3">
    <source>
        <dbReference type="EMBL" id="MBW8270734.1"/>
    </source>
</evidence>
<dbReference type="InterPro" id="IPR027417">
    <property type="entry name" value="P-loop_NTPase"/>
</dbReference>
<dbReference type="Pfam" id="PF13476">
    <property type="entry name" value="AAA_23"/>
    <property type="match status" value="1"/>
</dbReference>
<dbReference type="Proteomes" id="UP001519924">
    <property type="component" value="Unassembled WGS sequence"/>
</dbReference>
<feature type="coiled-coil region" evidence="1">
    <location>
        <begin position="191"/>
        <end position="258"/>
    </location>
</feature>
<dbReference type="PANTHER" id="PTHR32114:SF2">
    <property type="entry name" value="ABC TRANSPORTER ABCH.3"/>
    <property type="match status" value="1"/>
</dbReference>
<keyword evidence="4" id="KW-1185">Reference proteome</keyword>
<evidence type="ECO:0000259" key="2">
    <source>
        <dbReference type="Pfam" id="PF13476"/>
    </source>
</evidence>
<dbReference type="RefSeq" id="WP_220118519.1">
    <property type="nucleotide sequence ID" value="NZ_JAHZUY010000050.1"/>
</dbReference>
<name>A0ABS7F599_9PROT</name>
<protein>
    <submittedName>
        <fullName evidence="3">SMC family ATPase</fullName>
    </submittedName>
</protein>
<dbReference type="EMBL" id="JAHZUY010000050">
    <property type="protein sequence ID" value="MBW8270734.1"/>
    <property type="molecule type" value="Genomic_DNA"/>
</dbReference>
<feature type="domain" description="Rad50/SbcC-type AAA" evidence="2">
    <location>
        <begin position="5"/>
        <end position="65"/>
    </location>
</feature>
<gene>
    <name evidence="3" type="ORF">K1J50_14715</name>
</gene>
<evidence type="ECO:0000256" key="1">
    <source>
        <dbReference type="SAM" id="Coils"/>
    </source>
</evidence>
<dbReference type="PANTHER" id="PTHR32114">
    <property type="entry name" value="ABC TRANSPORTER ABCH.3"/>
    <property type="match status" value="1"/>
</dbReference>
<reference evidence="3 4" key="1">
    <citation type="submission" date="2021-08" db="EMBL/GenBank/DDBJ databases">
        <title>Caldovatus sediminis gen. nov., sp. nov., a moderately thermophilic bacterium isolated from a hot spring.</title>
        <authorList>
            <person name="Hu C.-J."/>
            <person name="Li W.-J."/>
            <person name="Xian W.-D."/>
        </authorList>
    </citation>
    <scope>NUCLEOTIDE SEQUENCE [LARGE SCALE GENOMIC DNA]</scope>
    <source>
        <strain evidence="3 4">SYSU G05006</strain>
    </source>
</reference>
<accession>A0ABS7F599</accession>
<comment type="caution">
    <text evidence="3">The sequence shown here is derived from an EMBL/GenBank/DDBJ whole genome shotgun (WGS) entry which is preliminary data.</text>
</comment>
<sequence>MRPLRLRLQAFAAYGDAQEIDFGRLGEHRLFLIHGPTGAGKTSVLDGLCYALFGESSGADREARHLRSHHAPPGLPTLVEYDFALGGARYRVRRSPAWERPKLRGAGTVTVPGEVALWRLGEDGNAPALLAEGEGRVRAALEALLGYKAAEFRQVVLLPQGRFRELLTAKPGDRQAILATLFRTALYRRIQDALAEQARAATQEVRRIEERRRVLLGQAGAETAEAAAAARAALAAEAEQAEARQAAAETAARAAQAALEAGRSAAARLARLAEAESARAALEAKAPAVAAD</sequence>